<evidence type="ECO:0000313" key="2">
    <source>
        <dbReference type="Proteomes" id="UP000236291"/>
    </source>
</evidence>
<reference evidence="1 2" key="1">
    <citation type="journal article" date="2014" name="Am. J. Bot.">
        <title>Genome assembly and annotation for red clover (Trifolium pratense; Fabaceae).</title>
        <authorList>
            <person name="Istvanek J."/>
            <person name="Jaros M."/>
            <person name="Krenek A."/>
            <person name="Repkova J."/>
        </authorList>
    </citation>
    <scope>NUCLEOTIDE SEQUENCE [LARGE SCALE GENOMIC DNA]</scope>
    <source>
        <strain evidence="2">cv. Tatra</strain>
        <tissue evidence="1">Young leaves</tissue>
    </source>
</reference>
<evidence type="ECO:0000313" key="1">
    <source>
        <dbReference type="EMBL" id="PNX64708.1"/>
    </source>
</evidence>
<dbReference type="AlphaFoldDB" id="A0A2K3KEL2"/>
<reference evidence="1 2" key="2">
    <citation type="journal article" date="2017" name="Front. Plant Sci.">
        <title>Gene Classification and Mining of Molecular Markers Useful in Red Clover (Trifolium pratense) Breeding.</title>
        <authorList>
            <person name="Istvanek J."/>
            <person name="Dluhosova J."/>
            <person name="Dluhos P."/>
            <person name="Patkova L."/>
            <person name="Nedelnik J."/>
            <person name="Repkova J."/>
        </authorList>
    </citation>
    <scope>NUCLEOTIDE SEQUENCE [LARGE SCALE GENOMIC DNA]</scope>
    <source>
        <strain evidence="2">cv. Tatra</strain>
        <tissue evidence="1">Young leaves</tissue>
    </source>
</reference>
<sequence length="62" mass="6707">GIESNTPVAVLGPCARPSMEEEFLRIYPLKTIARLNGLDEDGTFVVVTGSITGYETCFTNDP</sequence>
<dbReference type="EMBL" id="ASHM01169462">
    <property type="protein sequence ID" value="PNX64708.1"/>
    <property type="molecule type" value="Genomic_DNA"/>
</dbReference>
<name>A0A2K3KEL2_TRIPR</name>
<dbReference type="Proteomes" id="UP000236291">
    <property type="component" value="Unassembled WGS sequence"/>
</dbReference>
<feature type="non-terminal residue" evidence="1">
    <location>
        <position position="1"/>
    </location>
</feature>
<protein>
    <submittedName>
        <fullName evidence="1">Uncharacterized protein</fullName>
    </submittedName>
</protein>
<proteinExistence type="predicted"/>
<organism evidence="1 2">
    <name type="scientific">Trifolium pratense</name>
    <name type="common">Red clover</name>
    <dbReference type="NCBI Taxonomy" id="57577"/>
    <lineage>
        <taxon>Eukaryota</taxon>
        <taxon>Viridiplantae</taxon>
        <taxon>Streptophyta</taxon>
        <taxon>Embryophyta</taxon>
        <taxon>Tracheophyta</taxon>
        <taxon>Spermatophyta</taxon>
        <taxon>Magnoliopsida</taxon>
        <taxon>eudicotyledons</taxon>
        <taxon>Gunneridae</taxon>
        <taxon>Pentapetalae</taxon>
        <taxon>rosids</taxon>
        <taxon>fabids</taxon>
        <taxon>Fabales</taxon>
        <taxon>Fabaceae</taxon>
        <taxon>Papilionoideae</taxon>
        <taxon>50 kb inversion clade</taxon>
        <taxon>NPAAA clade</taxon>
        <taxon>Hologalegina</taxon>
        <taxon>IRL clade</taxon>
        <taxon>Trifolieae</taxon>
        <taxon>Trifolium</taxon>
    </lineage>
</organism>
<comment type="caution">
    <text evidence="1">The sequence shown here is derived from an EMBL/GenBank/DDBJ whole genome shotgun (WGS) entry which is preliminary data.</text>
</comment>
<accession>A0A2K3KEL2</accession>
<gene>
    <name evidence="1" type="ORF">L195_g062249</name>
</gene>